<evidence type="ECO:0000256" key="2">
    <source>
        <dbReference type="ARBA" id="ARBA00022475"/>
    </source>
</evidence>
<dbReference type="PANTHER" id="PTHR30250:SF11">
    <property type="entry name" value="O-ANTIGEN TRANSPORTER-RELATED"/>
    <property type="match status" value="1"/>
</dbReference>
<feature type="transmembrane region" description="Helical" evidence="6">
    <location>
        <begin position="432"/>
        <end position="453"/>
    </location>
</feature>
<keyword evidence="3 6" id="KW-0812">Transmembrane</keyword>
<feature type="transmembrane region" description="Helical" evidence="6">
    <location>
        <begin position="357"/>
        <end position="390"/>
    </location>
</feature>
<dbReference type="HOGENOM" id="CLU_022017_7_4_9"/>
<dbReference type="PATRIC" id="fig|768706.3.peg.5283"/>
<feature type="transmembrane region" description="Helical" evidence="6">
    <location>
        <begin position="140"/>
        <end position="160"/>
    </location>
</feature>
<dbReference type="EMBL" id="CP003108">
    <property type="protein sequence ID" value="AET70573.1"/>
    <property type="molecule type" value="Genomic_DNA"/>
</dbReference>
<dbReference type="eggNOG" id="COG2244">
    <property type="taxonomic scope" value="Bacteria"/>
</dbReference>
<feature type="transmembrane region" description="Helical" evidence="6">
    <location>
        <begin position="12"/>
        <end position="34"/>
    </location>
</feature>
<dbReference type="RefSeq" id="WP_014187377.1">
    <property type="nucleotide sequence ID" value="NC_016584.1"/>
</dbReference>
<keyword evidence="2" id="KW-1003">Cell membrane</keyword>
<feature type="transmembrane region" description="Helical" evidence="6">
    <location>
        <begin position="166"/>
        <end position="188"/>
    </location>
</feature>
<evidence type="ECO:0000313" key="7">
    <source>
        <dbReference type="EMBL" id="AET70573.1"/>
    </source>
</evidence>
<dbReference type="InterPro" id="IPR002797">
    <property type="entry name" value="Polysacc_synth"/>
</dbReference>
<protein>
    <submittedName>
        <fullName evidence="7">Membrane protein involved in the export of O-antigen and teichoic acid</fullName>
    </submittedName>
</protein>
<feature type="transmembrane region" description="Helical" evidence="6">
    <location>
        <begin position="208"/>
        <end position="225"/>
    </location>
</feature>
<keyword evidence="4 6" id="KW-1133">Transmembrane helix</keyword>
<evidence type="ECO:0000256" key="5">
    <source>
        <dbReference type="ARBA" id="ARBA00023136"/>
    </source>
</evidence>
<dbReference type="GO" id="GO:0005886">
    <property type="term" value="C:plasma membrane"/>
    <property type="evidence" value="ECO:0007669"/>
    <property type="project" value="UniProtKB-SubCell"/>
</dbReference>
<dbReference type="InterPro" id="IPR050833">
    <property type="entry name" value="Poly_Biosynth_Transport"/>
</dbReference>
<feature type="transmembrane region" description="Helical" evidence="6">
    <location>
        <begin position="86"/>
        <end position="105"/>
    </location>
</feature>
<dbReference type="AlphaFoldDB" id="G7W765"/>
<dbReference type="OrthoDB" id="3249502at2"/>
<feature type="transmembrane region" description="Helical" evidence="6">
    <location>
        <begin position="290"/>
        <end position="313"/>
    </location>
</feature>
<dbReference type="Pfam" id="PF01943">
    <property type="entry name" value="Polysacc_synt"/>
    <property type="match status" value="1"/>
</dbReference>
<reference evidence="7 8" key="2">
    <citation type="journal article" date="2012" name="J. Bacteriol.">
        <title>Complete genome sequences of Desulfosporosinus orientis DSM765T, Desulfosporosinus youngiae DSM17734T, Desulfosporosinus meridiei DSM13257T, and Desulfosporosinus acidiphilus DSM22704T.</title>
        <authorList>
            <person name="Pester M."/>
            <person name="Brambilla E."/>
            <person name="Alazard D."/>
            <person name="Rattei T."/>
            <person name="Weinmaier T."/>
            <person name="Han J."/>
            <person name="Lucas S."/>
            <person name="Lapidus A."/>
            <person name="Cheng J.F."/>
            <person name="Goodwin L."/>
            <person name="Pitluck S."/>
            <person name="Peters L."/>
            <person name="Ovchinnikova G."/>
            <person name="Teshima H."/>
            <person name="Detter J.C."/>
            <person name="Han C.S."/>
            <person name="Tapia R."/>
            <person name="Land M.L."/>
            <person name="Hauser L."/>
            <person name="Kyrpides N.C."/>
            <person name="Ivanova N.N."/>
            <person name="Pagani I."/>
            <person name="Huntmann M."/>
            <person name="Wei C.L."/>
            <person name="Davenport K.W."/>
            <person name="Daligault H."/>
            <person name="Chain P.S."/>
            <person name="Chen A."/>
            <person name="Mavromatis K."/>
            <person name="Markowitz V."/>
            <person name="Szeto E."/>
            <person name="Mikhailova N."/>
            <person name="Pati A."/>
            <person name="Wagner M."/>
            <person name="Woyke T."/>
            <person name="Ollivier B."/>
            <person name="Klenk H.P."/>
            <person name="Spring S."/>
            <person name="Loy A."/>
        </authorList>
    </citation>
    <scope>NUCLEOTIDE SEQUENCE [LARGE SCALE GENOMIC DNA]</scope>
    <source>
        <strain evidence="8">ATCC 19365 / DSM 765 / NCIMB 8382 / VKM B-1628</strain>
    </source>
</reference>
<evidence type="ECO:0000313" key="8">
    <source>
        <dbReference type="Proteomes" id="UP000006346"/>
    </source>
</evidence>
<sequence length="469" mass="53178">MRRTSLSDNTILLMIGTILSKGLMFIMVPFFSRWLTTEDYGTFDLYISYASLLVPIISLSSGEGLFRYMVEDNGNGKMQQCVSDGLIITVVGFALLTIVTSILYLSLGWQMAWPFWLLLSSELWNKYLQSFLRGIKRLDIYSYTSAISVIFIAIAVTVFVKVLEMSLSGIVIGYGLGYSLGCLLIIVWSKYPKYVSVNTVSLLGAKKLITYSYKLIANSISWWVMNVSDRIIISVILGAATNGVYAIANKIPAIVSSVISMFSISWQQSASEMYRDENRSSYYNSIFQKLAKITLTFSACLLSVNFILFDYVFDIKYSSGRFYSPILLTAIVFFTLSNFMGGIQISLFQPENNSRSAIVGAIVNVLLTIALINVIGLYAPAFATLISYAVTYFIRQYKLRRIVRFQITPLIVWCVLYYVYFVIMALVNANHILNTINIIVAILAFILINKELFNKYYRRMRRLLISKQF</sequence>
<feature type="transmembrane region" description="Helical" evidence="6">
    <location>
        <begin position="325"/>
        <end position="345"/>
    </location>
</feature>
<name>G7W765_DESOD</name>
<gene>
    <name evidence="7" type="ordered locus">Desor_5188</name>
</gene>
<comment type="subcellular location">
    <subcellularLocation>
        <location evidence="1">Cell membrane</location>
        <topology evidence="1">Multi-pass membrane protein</topology>
    </subcellularLocation>
</comment>
<feature type="transmembrane region" description="Helical" evidence="6">
    <location>
        <begin position="231"/>
        <end position="248"/>
    </location>
</feature>
<dbReference type="KEGG" id="dor:Desor_5188"/>
<dbReference type="STRING" id="768706.Desor_5188"/>
<dbReference type="Proteomes" id="UP000006346">
    <property type="component" value="Chromosome"/>
</dbReference>
<evidence type="ECO:0000256" key="6">
    <source>
        <dbReference type="SAM" id="Phobius"/>
    </source>
</evidence>
<evidence type="ECO:0000256" key="3">
    <source>
        <dbReference type="ARBA" id="ARBA00022692"/>
    </source>
</evidence>
<keyword evidence="8" id="KW-1185">Reference proteome</keyword>
<feature type="transmembrane region" description="Helical" evidence="6">
    <location>
        <begin position="46"/>
        <end position="66"/>
    </location>
</feature>
<organism evidence="7 8">
    <name type="scientific">Desulfosporosinus orientis (strain ATCC 19365 / DSM 765 / NCIMB 8382 / VKM B-1628 / Singapore I)</name>
    <name type="common">Desulfotomaculum orientis</name>
    <dbReference type="NCBI Taxonomy" id="768706"/>
    <lineage>
        <taxon>Bacteria</taxon>
        <taxon>Bacillati</taxon>
        <taxon>Bacillota</taxon>
        <taxon>Clostridia</taxon>
        <taxon>Eubacteriales</taxon>
        <taxon>Desulfitobacteriaceae</taxon>
        <taxon>Desulfosporosinus</taxon>
    </lineage>
</organism>
<evidence type="ECO:0000256" key="1">
    <source>
        <dbReference type="ARBA" id="ARBA00004651"/>
    </source>
</evidence>
<accession>G7W765</accession>
<proteinExistence type="predicted"/>
<keyword evidence="5 6" id="KW-0472">Membrane</keyword>
<evidence type="ECO:0000256" key="4">
    <source>
        <dbReference type="ARBA" id="ARBA00022989"/>
    </source>
</evidence>
<feature type="transmembrane region" description="Helical" evidence="6">
    <location>
        <begin position="402"/>
        <end position="426"/>
    </location>
</feature>
<dbReference type="PANTHER" id="PTHR30250">
    <property type="entry name" value="PST FAMILY PREDICTED COLANIC ACID TRANSPORTER"/>
    <property type="match status" value="1"/>
</dbReference>
<reference evidence="8" key="1">
    <citation type="submission" date="2011-11" db="EMBL/GenBank/DDBJ databases">
        <title>Complete sequence of Desulfosporosinus orientis DSM 765.</title>
        <authorList>
            <person name="Lucas S."/>
            <person name="Han J."/>
            <person name="Lapidus A."/>
            <person name="Cheng J.-F."/>
            <person name="Goodwin L."/>
            <person name="Pitluck S."/>
            <person name="Peters L."/>
            <person name="Ovchinnikova G."/>
            <person name="Teshima H."/>
            <person name="Detter J.C."/>
            <person name="Han C."/>
            <person name="Tapia R."/>
            <person name="Land M."/>
            <person name="Hauser L."/>
            <person name="Kyrpides N."/>
            <person name="Ivanova N."/>
            <person name="Pagani I."/>
            <person name="Pester M."/>
            <person name="Spring S."/>
            <person name="Ollivier B."/>
            <person name="Rattei T."/>
            <person name="Klenk H.-P."/>
            <person name="Wagner M."/>
            <person name="Loy A."/>
            <person name="Woyke T."/>
        </authorList>
    </citation>
    <scope>NUCLEOTIDE SEQUENCE [LARGE SCALE GENOMIC DNA]</scope>
    <source>
        <strain evidence="8">ATCC 19365 / DSM 765 / NCIMB 8382 / VKM B-1628</strain>
    </source>
</reference>